<dbReference type="PANTHER" id="PTHR34377:SF3">
    <property type="entry name" value="TETRATRICOPEPTIDE REPEAT (TPR)-LIKE SUPERFAMILY PROTEIN"/>
    <property type="match status" value="1"/>
</dbReference>
<protein>
    <recommendedName>
        <fullName evidence="4">Bifunctional inhibitor/plant lipid transfer protein/seed storage helical domain-containing protein</fullName>
    </recommendedName>
</protein>
<evidence type="ECO:0000313" key="3">
    <source>
        <dbReference type="Proteomes" id="UP000631114"/>
    </source>
</evidence>
<accession>A0A835M3K6</accession>
<dbReference type="OrthoDB" id="1930534at2759"/>
<gene>
    <name evidence="2" type="ORF">IFM89_001003</name>
</gene>
<proteinExistence type="predicted"/>
<feature type="compositionally biased region" description="Basic residues" evidence="1">
    <location>
        <begin position="64"/>
        <end position="77"/>
    </location>
</feature>
<dbReference type="AlphaFoldDB" id="A0A835M3K6"/>
<organism evidence="2 3">
    <name type="scientific">Coptis chinensis</name>
    <dbReference type="NCBI Taxonomy" id="261450"/>
    <lineage>
        <taxon>Eukaryota</taxon>
        <taxon>Viridiplantae</taxon>
        <taxon>Streptophyta</taxon>
        <taxon>Embryophyta</taxon>
        <taxon>Tracheophyta</taxon>
        <taxon>Spermatophyta</taxon>
        <taxon>Magnoliopsida</taxon>
        <taxon>Ranunculales</taxon>
        <taxon>Ranunculaceae</taxon>
        <taxon>Coptidoideae</taxon>
        <taxon>Coptis</taxon>
    </lineage>
</organism>
<reference evidence="2 3" key="1">
    <citation type="submission" date="2020-10" db="EMBL/GenBank/DDBJ databases">
        <title>The Coptis chinensis genome and diversification of protoberbering-type alkaloids.</title>
        <authorList>
            <person name="Wang B."/>
            <person name="Shu S."/>
            <person name="Song C."/>
            <person name="Liu Y."/>
        </authorList>
    </citation>
    <scope>NUCLEOTIDE SEQUENCE [LARGE SCALE GENOMIC DNA]</scope>
    <source>
        <strain evidence="2">HL-2020</strain>
        <tissue evidence="2">Leaf</tissue>
    </source>
</reference>
<dbReference type="PANTHER" id="PTHR34377">
    <property type="entry name" value="TETRATRICOPEPTIDE REPEAT (TPR)-LIKE SUPERFAMILY PROTEIN"/>
    <property type="match status" value="1"/>
</dbReference>
<dbReference type="InterPro" id="IPR036312">
    <property type="entry name" value="Bifun_inhib/LTP/seed_sf"/>
</dbReference>
<evidence type="ECO:0000256" key="1">
    <source>
        <dbReference type="SAM" id="MobiDB-lite"/>
    </source>
</evidence>
<keyword evidence="3" id="KW-1185">Reference proteome</keyword>
<evidence type="ECO:0008006" key="4">
    <source>
        <dbReference type="Google" id="ProtNLM"/>
    </source>
</evidence>
<evidence type="ECO:0000313" key="2">
    <source>
        <dbReference type="EMBL" id="KAF9618368.1"/>
    </source>
</evidence>
<sequence>MDCNTLSPLLLSWRGNGTETGTGHGTGNETRNGTRSGGGHRREHGRGNGHRHQSRDREGDEHGHRHRHRSSRHRHHHSPENEECCKWLNEVDSSCVCDLLIRLPHFLRRTSHAILVNVRNSCNVTYECQGRFLQ</sequence>
<dbReference type="EMBL" id="JADFTS010000002">
    <property type="protein sequence ID" value="KAF9618368.1"/>
    <property type="molecule type" value="Genomic_DNA"/>
</dbReference>
<feature type="compositionally biased region" description="Basic residues" evidence="1">
    <location>
        <begin position="38"/>
        <end position="54"/>
    </location>
</feature>
<dbReference type="Proteomes" id="UP000631114">
    <property type="component" value="Unassembled WGS sequence"/>
</dbReference>
<name>A0A835M3K6_9MAGN</name>
<feature type="region of interest" description="Disordered" evidence="1">
    <location>
        <begin position="12"/>
        <end position="80"/>
    </location>
</feature>
<dbReference type="SUPFAM" id="SSF47699">
    <property type="entry name" value="Bifunctional inhibitor/lipid-transfer protein/seed storage 2S albumin"/>
    <property type="match status" value="1"/>
</dbReference>
<comment type="caution">
    <text evidence="2">The sequence shown here is derived from an EMBL/GenBank/DDBJ whole genome shotgun (WGS) entry which is preliminary data.</text>
</comment>